<feature type="domain" description="EMI" evidence="5">
    <location>
        <begin position="28"/>
        <end position="105"/>
    </location>
</feature>
<keyword evidence="6" id="KW-1185">Reference proteome</keyword>
<dbReference type="Proteomes" id="UP000079169">
    <property type="component" value="Unplaced"/>
</dbReference>
<evidence type="ECO:0000313" key="7">
    <source>
        <dbReference type="RefSeq" id="XP_026684064.1"/>
    </source>
</evidence>
<keyword evidence="1 4" id="KW-0732">Signal</keyword>
<feature type="chain" id="PRO_5018228043" evidence="4">
    <location>
        <begin position="25"/>
        <end position="312"/>
    </location>
</feature>
<dbReference type="RefSeq" id="XP_026684064.1">
    <property type="nucleotide sequence ID" value="XM_026828263.1"/>
</dbReference>
<evidence type="ECO:0000256" key="2">
    <source>
        <dbReference type="ARBA" id="ARBA00023157"/>
    </source>
</evidence>
<dbReference type="KEGG" id="dci:103515639"/>
<gene>
    <name evidence="7" type="primary">LOC103515639</name>
</gene>
<keyword evidence="2" id="KW-1015">Disulfide bond</keyword>
<dbReference type="Pfam" id="PF07546">
    <property type="entry name" value="EMI"/>
    <property type="match status" value="1"/>
</dbReference>
<proteinExistence type="predicted"/>
<evidence type="ECO:0000256" key="4">
    <source>
        <dbReference type="SAM" id="SignalP"/>
    </source>
</evidence>
<sequence>MQSQLVILGLSVLWGAWLSPSVRGELIGPNVCTRNEAFTTIVRVSETVPYQKREIVWCFSLPPKCSVYKMGYRQVYKNDTITQTRLVEECCKGYMLSPAGNRCVPVCTDECIRGTCIAPNTCKCEVGFGGPTCNIGTCLYPAGRLVRHLPGSNYSVSLRKNREADRHNPNLYNSIEDFKEHLYDEIPGKPTLPEDSYDHLDHRRPATSLKPHYHRTANGGVKGSQELLAAHIDTDFGGPSIPNGNSPPAVPAGNPARLAGPGAYENSTTPGGNSASSTQDFGRNSTSSADFGRMKAELESLGDRRGSTGNEL</sequence>
<dbReference type="PROSITE" id="PS01186">
    <property type="entry name" value="EGF_2"/>
    <property type="match status" value="1"/>
</dbReference>
<feature type="signal peptide" evidence="4">
    <location>
        <begin position="1"/>
        <end position="24"/>
    </location>
</feature>
<dbReference type="STRING" id="121845.A0A3Q0J6F7"/>
<protein>
    <submittedName>
        <fullName evidence="7">Protein draper-like</fullName>
    </submittedName>
</protein>
<dbReference type="Gene3D" id="2.10.25.10">
    <property type="entry name" value="Laminin"/>
    <property type="match status" value="1"/>
</dbReference>
<dbReference type="SUPFAM" id="SSF57184">
    <property type="entry name" value="Growth factor receptor domain"/>
    <property type="match status" value="1"/>
</dbReference>
<dbReference type="InterPro" id="IPR011489">
    <property type="entry name" value="EMI_domain"/>
</dbReference>
<accession>A0A3Q0J6F7</accession>
<feature type="region of interest" description="Disordered" evidence="3">
    <location>
        <begin position="186"/>
        <end position="220"/>
    </location>
</feature>
<name>A0A3Q0J6F7_DIACI</name>
<evidence type="ECO:0000256" key="1">
    <source>
        <dbReference type="ARBA" id="ARBA00022729"/>
    </source>
</evidence>
<dbReference type="PROSITE" id="PS51041">
    <property type="entry name" value="EMI"/>
    <property type="match status" value="1"/>
</dbReference>
<evidence type="ECO:0000256" key="3">
    <source>
        <dbReference type="SAM" id="MobiDB-lite"/>
    </source>
</evidence>
<organism evidence="6 7">
    <name type="scientific">Diaphorina citri</name>
    <name type="common">Asian citrus psyllid</name>
    <dbReference type="NCBI Taxonomy" id="121845"/>
    <lineage>
        <taxon>Eukaryota</taxon>
        <taxon>Metazoa</taxon>
        <taxon>Ecdysozoa</taxon>
        <taxon>Arthropoda</taxon>
        <taxon>Hexapoda</taxon>
        <taxon>Insecta</taxon>
        <taxon>Pterygota</taxon>
        <taxon>Neoptera</taxon>
        <taxon>Paraneoptera</taxon>
        <taxon>Hemiptera</taxon>
        <taxon>Sternorrhyncha</taxon>
        <taxon>Psylloidea</taxon>
        <taxon>Psyllidae</taxon>
        <taxon>Diaphorininae</taxon>
        <taxon>Diaphorina</taxon>
    </lineage>
</organism>
<evidence type="ECO:0000259" key="5">
    <source>
        <dbReference type="PROSITE" id="PS51041"/>
    </source>
</evidence>
<feature type="compositionally biased region" description="Basic and acidic residues" evidence="3">
    <location>
        <begin position="292"/>
        <end position="306"/>
    </location>
</feature>
<evidence type="ECO:0000313" key="6">
    <source>
        <dbReference type="Proteomes" id="UP000079169"/>
    </source>
</evidence>
<dbReference type="InterPro" id="IPR000742">
    <property type="entry name" value="EGF"/>
</dbReference>
<feature type="compositionally biased region" description="Low complexity" evidence="3">
    <location>
        <begin position="237"/>
        <end position="247"/>
    </location>
</feature>
<dbReference type="InterPro" id="IPR009030">
    <property type="entry name" value="Growth_fac_rcpt_cys_sf"/>
</dbReference>
<feature type="region of interest" description="Disordered" evidence="3">
    <location>
        <begin position="233"/>
        <end position="312"/>
    </location>
</feature>
<feature type="compositionally biased region" description="Polar residues" evidence="3">
    <location>
        <begin position="265"/>
        <end position="289"/>
    </location>
</feature>
<dbReference type="PaxDb" id="121845-A0A3Q0J6F7"/>
<dbReference type="AlphaFoldDB" id="A0A3Q0J6F7"/>
<dbReference type="GeneID" id="103515639"/>
<reference evidence="7" key="1">
    <citation type="submission" date="2025-08" db="UniProtKB">
        <authorList>
            <consortium name="RefSeq"/>
        </authorList>
    </citation>
    <scope>IDENTIFICATION</scope>
</reference>